<evidence type="ECO:0000313" key="7">
    <source>
        <dbReference type="EMBL" id="MBS9337703.1"/>
    </source>
</evidence>
<dbReference type="PANTHER" id="PTHR15239:SF6">
    <property type="entry name" value="RIBOSOME QUALITY CONTROL COMPLEX SUBUNIT NEMF"/>
    <property type="match status" value="1"/>
</dbReference>
<comment type="similarity">
    <text evidence="5">Belongs to the NEMF family.</text>
</comment>
<comment type="caution">
    <text evidence="7">The sequence shown here is derived from an EMBL/GenBank/DDBJ whole genome shotgun (WGS) entry which is preliminary data.</text>
</comment>
<keyword evidence="8" id="KW-1185">Reference proteome</keyword>
<comment type="function">
    <text evidence="5">Key component of the ribosome quality control system (RQC), a ribosome-associated complex that mediates the extraction of incompletely synthesized nascent chains from stalled ribosomes and their subsequent degradation. RqcH recruits Ala-charged tRNA, and with RqcP directs the elongation of stalled nascent chains on 50S ribosomal subunits, leading to non-templated C-terminal alanine extensions (Ala tail). The Ala tail promotes nascent chain degradation. May add between 1 and at least 8 Ala residues. Binds to stalled 50S ribosomal subunits.</text>
</comment>
<reference evidence="7 8" key="1">
    <citation type="submission" date="2020-02" db="EMBL/GenBank/DDBJ databases">
        <title>Fructobacillus sp. isolated from paper mulberry of Taiwan.</title>
        <authorList>
            <person name="Lin S.-T."/>
        </authorList>
    </citation>
    <scope>NUCLEOTIDE SEQUENCE [LARGE SCALE GENOMIC DNA]</scope>
    <source>
        <strain evidence="7 8">S1-1</strain>
    </source>
</reference>
<evidence type="ECO:0000259" key="6">
    <source>
        <dbReference type="Pfam" id="PF05670"/>
    </source>
</evidence>
<comment type="subunit">
    <text evidence="5">Associates with stalled 50S ribosomal subunits. Binds to RqcP.</text>
</comment>
<evidence type="ECO:0000256" key="4">
    <source>
        <dbReference type="ARBA" id="ARBA00022917"/>
    </source>
</evidence>
<dbReference type="PANTHER" id="PTHR15239">
    <property type="entry name" value="NUCLEAR EXPORT MEDIATOR FACTOR NEMF"/>
    <property type="match status" value="1"/>
</dbReference>
<dbReference type="Gene3D" id="2.30.310.10">
    <property type="entry name" value="ibrinogen binding protein from staphylococcus aureus domain"/>
    <property type="match status" value="1"/>
</dbReference>
<keyword evidence="2 5" id="KW-0699">rRNA-binding</keyword>
<evidence type="ECO:0000256" key="1">
    <source>
        <dbReference type="ARBA" id="ARBA00022555"/>
    </source>
</evidence>
<dbReference type="Proteomes" id="UP001519503">
    <property type="component" value="Unassembled WGS sequence"/>
</dbReference>
<dbReference type="Pfam" id="PF05833">
    <property type="entry name" value="NFACT_N"/>
    <property type="match status" value="1"/>
</dbReference>
<keyword evidence="1 5" id="KW-0820">tRNA-binding</keyword>
<dbReference type="Pfam" id="PF05670">
    <property type="entry name" value="NFACT-R_1"/>
    <property type="match status" value="1"/>
</dbReference>
<organism evidence="7 8">
    <name type="scientific">Fructobacillus parabroussonetiae</name>
    <dbReference type="NCBI Taxonomy" id="2713174"/>
    <lineage>
        <taxon>Bacteria</taxon>
        <taxon>Bacillati</taxon>
        <taxon>Bacillota</taxon>
        <taxon>Bacilli</taxon>
        <taxon>Lactobacillales</taxon>
        <taxon>Lactobacillaceae</taxon>
        <taxon>Fructobacillus</taxon>
    </lineage>
</organism>
<dbReference type="InterPro" id="IPR043682">
    <property type="entry name" value="RqcH_bacterial"/>
</dbReference>
<name>A0ABS5QWX0_9LACO</name>
<proteinExistence type="inferred from homology"/>
<dbReference type="InterPro" id="IPR051608">
    <property type="entry name" value="RQC_Subunit_NEMF"/>
</dbReference>
<dbReference type="Gene3D" id="3.40.970.40">
    <property type="entry name" value="fibrinogen binding protein from staphylococcus aureus domain like"/>
    <property type="match status" value="1"/>
</dbReference>
<dbReference type="RefSeq" id="WP_213821866.1">
    <property type="nucleotide sequence ID" value="NZ_JAAMFL010000007.1"/>
</dbReference>
<dbReference type="InterPro" id="IPR008532">
    <property type="entry name" value="NFACT_RNA-bd"/>
</dbReference>
<dbReference type="EMBL" id="JAAMFL010000007">
    <property type="protein sequence ID" value="MBS9337703.1"/>
    <property type="molecule type" value="Genomic_DNA"/>
</dbReference>
<evidence type="ECO:0000313" key="8">
    <source>
        <dbReference type="Proteomes" id="UP001519503"/>
    </source>
</evidence>
<evidence type="ECO:0000256" key="2">
    <source>
        <dbReference type="ARBA" id="ARBA00022730"/>
    </source>
</evidence>
<feature type="domain" description="NFACT RNA-binding" evidence="6">
    <location>
        <begin position="454"/>
        <end position="551"/>
    </location>
</feature>
<dbReference type="HAMAP" id="MF_00844_B">
    <property type="entry name" value="RqcH_B"/>
    <property type="match status" value="1"/>
</dbReference>
<sequence>MPLDGLFVHALAHEFNQKLAGGRITKVHQPYPNEIILVVRNNSQNFPVLLSAHPAYARAQVTQIPYQNPKTPTNFAMFLRRNLEGARLEKIEQVDNDRILHFAVNTHDELGDEQTLLLTLEMMGRHSNLFLVREKDQRILELIKHVPADQNRVRSLMPGATYVLPPAQNKENPFTSDLGSLAKILLDDERANWAKAIQQQFEGFSSQSAQALVRAIDGASDAIDATKNWLAHFDQPAPTLYRSDKNKLSYAAFDWGQEASEKTSFETLGELLDAYFAGQAEADRVNQQAASLVRLVKNELKKNLGKQKKLEQTLTDSENADSFKVKGDLLITYPHLVKKGMTEVEIENYYDENKRLKIALDPRFDGLQNANRYFHKYRKLRLAKDYVLEQLAATQEEIDYFNQIQTQLAVASPKDIADIKVELIDQGYLREKARIKTKGKQTKKPKHVMGKPDQFVASDGTLIEVGKNNLQNDQLSLKKSNRHKIWLHVQKLPGSHVLIDSENPSEETIEEAAKLAAYFSKARDSANVPVDYLPAGKLRKPNGAKPGFVIFEGQQTIYVTPDAHLVQKLKKT</sequence>
<evidence type="ECO:0000256" key="5">
    <source>
        <dbReference type="HAMAP-Rule" id="MF_00844"/>
    </source>
</evidence>
<keyword evidence="4 5" id="KW-0648">Protein biosynthesis</keyword>
<protein>
    <recommendedName>
        <fullName evidence="5">Rqc2 homolog RqcH</fullName>
        <shortName evidence="5">RqcH</shortName>
    </recommendedName>
</protein>
<gene>
    <name evidence="5" type="primary">rqcH</name>
    <name evidence="7" type="ORF">G6R30_04415</name>
</gene>
<accession>A0ABS5QWX0</accession>
<keyword evidence="3 5" id="KW-0694">RNA-binding</keyword>
<evidence type="ECO:0000256" key="3">
    <source>
        <dbReference type="ARBA" id="ARBA00022884"/>
    </source>
</evidence>